<keyword evidence="6" id="KW-1000">Mitochondrion outer membrane</keyword>
<keyword evidence="8" id="KW-0496">Mitochondrion</keyword>
<keyword evidence="4 10" id="KW-0812">Transmembrane</keyword>
<evidence type="ECO:0000313" key="12">
    <source>
        <dbReference type="EMBL" id="CAB0039330.1"/>
    </source>
</evidence>
<dbReference type="Gene3D" id="1.50.40.10">
    <property type="entry name" value="Mitochondrial carrier domain"/>
    <property type="match status" value="1"/>
</dbReference>
<keyword evidence="3 11" id="KW-0813">Transport</keyword>
<dbReference type="AlphaFoldDB" id="A0A6H5IPF3"/>
<keyword evidence="13" id="KW-1185">Reference proteome</keyword>
<dbReference type="Proteomes" id="UP000479190">
    <property type="component" value="Unassembled WGS sequence"/>
</dbReference>
<keyword evidence="9 10" id="KW-0472">Membrane</keyword>
<protein>
    <recommendedName>
        <fullName evidence="14">Solute carrier family 25 member 46</fullName>
    </recommendedName>
</protein>
<dbReference type="OrthoDB" id="2403262at2759"/>
<organism evidence="12 13">
    <name type="scientific">Trichogramma brassicae</name>
    <dbReference type="NCBI Taxonomy" id="86971"/>
    <lineage>
        <taxon>Eukaryota</taxon>
        <taxon>Metazoa</taxon>
        <taxon>Ecdysozoa</taxon>
        <taxon>Arthropoda</taxon>
        <taxon>Hexapoda</taxon>
        <taxon>Insecta</taxon>
        <taxon>Pterygota</taxon>
        <taxon>Neoptera</taxon>
        <taxon>Endopterygota</taxon>
        <taxon>Hymenoptera</taxon>
        <taxon>Apocrita</taxon>
        <taxon>Proctotrupomorpha</taxon>
        <taxon>Chalcidoidea</taxon>
        <taxon>Trichogrammatidae</taxon>
        <taxon>Trichogramma</taxon>
    </lineage>
</organism>
<gene>
    <name evidence="12" type="ORF">TBRA_LOCUS11076</name>
</gene>
<dbReference type="EMBL" id="CADCXV010000953">
    <property type="protein sequence ID" value="CAB0039330.1"/>
    <property type="molecule type" value="Genomic_DNA"/>
</dbReference>
<dbReference type="PANTHER" id="PTHR21252">
    <property type="entry name" value="TB1 PROTEIN-RELATED"/>
    <property type="match status" value="1"/>
</dbReference>
<name>A0A6H5IPF3_9HYME</name>
<evidence type="ECO:0000256" key="8">
    <source>
        <dbReference type="ARBA" id="ARBA00023128"/>
    </source>
</evidence>
<keyword evidence="7" id="KW-1133">Transmembrane helix</keyword>
<feature type="repeat" description="Solcar" evidence="10">
    <location>
        <begin position="283"/>
        <end position="385"/>
    </location>
</feature>
<proteinExistence type="inferred from homology"/>
<dbReference type="GO" id="GO:0090149">
    <property type="term" value="P:mitochondrial membrane fission"/>
    <property type="evidence" value="ECO:0007669"/>
    <property type="project" value="InterPro"/>
</dbReference>
<evidence type="ECO:0000256" key="5">
    <source>
        <dbReference type="ARBA" id="ARBA00022737"/>
    </source>
</evidence>
<evidence type="ECO:0000256" key="11">
    <source>
        <dbReference type="RuleBase" id="RU000488"/>
    </source>
</evidence>
<dbReference type="PANTHER" id="PTHR21252:SF2">
    <property type="entry name" value="MITOCHONDRIAL OUTER MEMBRANE PROTEIN SLC25A46"/>
    <property type="match status" value="1"/>
</dbReference>
<evidence type="ECO:0000256" key="1">
    <source>
        <dbReference type="ARBA" id="ARBA00004374"/>
    </source>
</evidence>
<dbReference type="InterPro" id="IPR023395">
    <property type="entry name" value="MCP_dom_sf"/>
</dbReference>
<sequence length="409" mass="45235">MGDLNYRELNRRAVPSNLAWESGEAAAGGHPYPYSGYPSVYRGREVIQPLEVPNYHPLVDDNPPDNDEVVKHYIGRGCGLASLITENLLIHPFLVLRRQCQVNPVSKKYHVIPITLIPVMMRLHQTQGLNTLWKGIGSVLIVRGLTLAVEDLVSKVTPWPKEISHLSFKQIGQHLLLKAASIAIVTPFYSASLIETVQSEVASERPGVLDVFRDGAIRLLEVGTKGRLIPIYALIPPTVACGIAKYLFAISVKTVASHIMRTRHKYSQEIRGAYSREIISESTAQDIEIQAVLISMFTADIVFYPVETVIQRLHLQGTRTIVDNLDTGCSVIALGTAYSGAVDCYKSILSTEGPFGFYKGFGALIMQFAVHIMVLKATKWVLTELGPMLRPAPKPKSVKPPPPPYYNEI</sequence>
<dbReference type="InterPro" id="IPR018108">
    <property type="entry name" value="MCP_transmembrane"/>
</dbReference>
<evidence type="ECO:0000256" key="10">
    <source>
        <dbReference type="PROSITE-ProRule" id="PRU00282"/>
    </source>
</evidence>
<evidence type="ECO:0000256" key="3">
    <source>
        <dbReference type="ARBA" id="ARBA00022448"/>
    </source>
</evidence>
<accession>A0A6H5IPF3</accession>
<reference evidence="12 13" key="1">
    <citation type="submission" date="2020-02" db="EMBL/GenBank/DDBJ databases">
        <authorList>
            <person name="Ferguson B K."/>
        </authorList>
    </citation>
    <scope>NUCLEOTIDE SEQUENCE [LARGE SCALE GENOMIC DNA]</scope>
</reference>
<evidence type="ECO:0000256" key="4">
    <source>
        <dbReference type="ARBA" id="ARBA00022692"/>
    </source>
</evidence>
<comment type="subcellular location">
    <subcellularLocation>
        <location evidence="1">Mitochondrion outer membrane</location>
        <topology evidence="1">Multi-pass membrane protein</topology>
    </subcellularLocation>
</comment>
<dbReference type="PROSITE" id="PS50920">
    <property type="entry name" value="SOLCAR"/>
    <property type="match status" value="1"/>
</dbReference>
<evidence type="ECO:0000256" key="2">
    <source>
        <dbReference type="ARBA" id="ARBA00006375"/>
    </source>
</evidence>
<keyword evidence="5" id="KW-0677">Repeat</keyword>
<dbReference type="InterPro" id="IPR039158">
    <property type="entry name" value="SLC25A46"/>
</dbReference>
<evidence type="ECO:0008006" key="14">
    <source>
        <dbReference type="Google" id="ProtNLM"/>
    </source>
</evidence>
<evidence type="ECO:0000256" key="9">
    <source>
        <dbReference type="ARBA" id="ARBA00023136"/>
    </source>
</evidence>
<evidence type="ECO:0000256" key="6">
    <source>
        <dbReference type="ARBA" id="ARBA00022787"/>
    </source>
</evidence>
<evidence type="ECO:0000313" key="13">
    <source>
        <dbReference type="Proteomes" id="UP000479190"/>
    </source>
</evidence>
<dbReference type="GO" id="GO:0005741">
    <property type="term" value="C:mitochondrial outer membrane"/>
    <property type="evidence" value="ECO:0007669"/>
    <property type="project" value="UniProtKB-SubCell"/>
</dbReference>
<dbReference type="Pfam" id="PF00153">
    <property type="entry name" value="Mito_carr"/>
    <property type="match status" value="2"/>
</dbReference>
<evidence type="ECO:0000256" key="7">
    <source>
        <dbReference type="ARBA" id="ARBA00022989"/>
    </source>
</evidence>
<comment type="similarity">
    <text evidence="2 11">Belongs to the mitochondrial carrier (TC 2.A.29) family.</text>
</comment>
<dbReference type="SUPFAM" id="SSF103506">
    <property type="entry name" value="Mitochondrial carrier"/>
    <property type="match status" value="1"/>
</dbReference>